<feature type="non-terminal residue" evidence="2">
    <location>
        <position position="244"/>
    </location>
</feature>
<keyword evidence="3" id="KW-1185">Reference proteome</keyword>
<evidence type="ECO:0000256" key="1">
    <source>
        <dbReference type="SAM" id="MobiDB-lite"/>
    </source>
</evidence>
<evidence type="ECO:0000313" key="2">
    <source>
        <dbReference type="EMBL" id="OCH90698.1"/>
    </source>
</evidence>
<gene>
    <name evidence="2" type="ORF">OBBRIDRAFT_699404</name>
</gene>
<accession>A0A8E2AUR6</accession>
<protein>
    <submittedName>
        <fullName evidence="2">Uncharacterized protein</fullName>
    </submittedName>
</protein>
<reference evidence="2 3" key="1">
    <citation type="submission" date="2016-07" db="EMBL/GenBank/DDBJ databases">
        <title>Draft genome of the white-rot fungus Obba rivulosa 3A-2.</title>
        <authorList>
            <consortium name="DOE Joint Genome Institute"/>
            <person name="Miettinen O."/>
            <person name="Riley R."/>
            <person name="Acob R."/>
            <person name="Barry K."/>
            <person name="Cullen D."/>
            <person name="De Vries R."/>
            <person name="Hainaut M."/>
            <person name="Hatakka A."/>
            <person name="Henrissat B."/>
            <person name="Hilden K."/>
            <person name="Kuo R."/>
            <person name="Labutti K."/>
            <person name="Lipzen A."/>
            <person name="Makela M.R."/>
            <person name="Sandor L."/>
            <person name="Spatafora J.W."/>
            <person name="Grigoriev I.V."/>
            <person name="Hibbett D.S."/>
        </authorList>
    </citation>
    <scope>NUCLEOTIDE SEQUENCE [LARGE SCALE GENOMIC DNA]</scope>
    <source>
        <strain evidence="2 3">3A-2</strain>
    </source>
</reference>
<dbReference type="Proteomes" id="UP000250043">
    <property type="component" value="Unassembled WGS sequence"/>
</dbReference>
<dbReference type="AlphaFoldDB" id="A0A8E2AUR6"/>
<name>A0A8E2AUR6_9APHY</name>
<feature type="non-terminal residue" evidence="2">
    <location>
        <position position="1"/>
    </location>
</feature>
<dbReference type="EMBL" id="KV722399">
    <property type="protein sequence ID" value="OCH90698.1"/>
    <property type="molecule type" value="Genomic_DNA"/>
</dbReference>
<feature type="compositionally biased region" description="Acidic residues" evidence="1">
    <location>
        <begin position="193"/>
        <end position="215"/>
    </location>
</feature>
<feature type="compositionally biased region" description="Pro residues" evidence="1">
    <location>
        <begin position="1"/>
        <end position="24"/>
    </location>
</feature>
<organism evidence="2 3">
    <name type="scientific">Obba rivulosa</name>
    <dbReference type="NCBI Taxonomy" id="1052685"/>
    <lineage>
        <taxon>Eukaryota</taxon>
        <taxon>Fungi</taxon>
        <taxon>Dikarya</taxon>
        <taxon>Basidiomycota</taxon>
        <taxon>Agaricomycotina</taxon>
        <taxon>Agaricomycetes</taxon>
        <taxon>Polyporales</taxon>
        <taxon>Gelatoporiaceae</taxon>
        <taxon>Obba</taxon>
    </lineage>
</organism>
<proteinExistence type="predicted"/>
<evidence type="ECO:0000313" key="3">
    <source>
        <dbReference type="Proteomes" id="UP000250043"/>
    </source>
</evidence>
<sequence>ASPTSPRPPKPAVPPGFRAPPRPNARPIEQLSVRELHDRHAFNTRILAEPGASTSTYAARIGAEQAAIEARLVSLVGVETIGRQLQQTTLHDEQPMTVDAGQAAPQPPRAISAKQRVLARYAQNANARSGANTMSIEEAVRLEQEAHMRDLQRQQEQEERKRRMGLPVPGQKYTREEMEARLLAFMNYKGSESDYDDEEDEDDDDPATWFEDDQDDGRKGQDIVEPDYDDYSHIIRIDQSKIPY</sequence>
<feature type="region of interest" description="Disordered" evidence="1">
    <location>
        <begin position="1"/>
        <end position="26"/>
    </location>
</feature>
<dbReference type="OrthoDB" id="68090at2759"/>
<feature type="region of interest" description="Disordered" evidence="1">
    <location>
        <begin position="190"/>
        <end position="226"/>
    </location>
</feature>